<feature type="region of interest" description="Disordered" evidence="1">
    <location>
        <begin position="1"/>
        <end position="29"/>
    </location>
</feature>
<accession>A0ABU2LAS6</accession>
<feature type="region of interest" description="Disordered" evidence="1">
    <location>
        <begin position="133"/>
        <end position="184"/>
    </location>
</feature>
<dbReference type="RefSeq" id="WP_311631388.1">
    <property type="nucleotide sequence ID" value="NZ_JAVREN010000022.1"/>
</dbReference>
<evidence type="ECO:0000256" key="1">
    <source>
        <dbReference type="SAM" id="MobiDB-lite"/>
    </source>
</evidence>
<keyword evidence="3" id="KW-1185">Reference proteome</keyword>
<comment type="caution">
    <text evidence="2">The sequence shown here is derived from an EMBL/GenBank/DDBJ whole genome shotgun (WGS) entry which is preliminary data.</text>
</comment>
<dbReference type="Proteomes" id="UP001183388">
    <property type="component" value="Unassembled WGS sequence"/>
</dbReference>
<gene>
    <name evidence="2" type="ORF">RM780_15920</name>
</gene>
<organism evidence="2 3">
    <name type="scientific">Streptomyces boetiae</name>
    <dbReference type="NCBI Taxonomy" id="3075541"/>
    <lineage>
        <taxon>Bacteria</taxon>
        <taxon>Bacillati</taxon>
        <taxon>Actinomycetota</taxon>
        <taxon>Actinomycetes</taxon>
        <taxon>Kitasatosporales</taxon>
        <taxon>Streptomycetaceae</taxon>
        <taxon>Streptomyces</taxon>
    </lineage>
</organism>
<sequence>MSATTDRPASPRGSAQGLPARLALKSEGPPRGLLDGAWWPRSRELSAELPALAAALDHRWGRITRAAVNPRHWPDVPRKVTWGGRVMKVGWFDAELDPHTISLVSQTGRRELLVIPPEAGAPSAERLMAGAIEDEGPPRTASALMAGEEARAYGPAPGGARDSEEAWEDEGGARKPPTGTAPTP</sequence>
<name>A0ABU2LAS6_9ACTN</name>
<dbReference type="Pfam" id="PF19457">
    <property type="entry name" value="DUF5994"/>
    <property type="match status" value="1"/>
</dbReference>
<dbReference type="InterPro" id="IPR046036">
    <property type="entry name" value="DUF5994"/>
</dbReference>
<evidence type="ECO:0000313" key="2">
    <source>
        <dbReference type="EMBL" id="MDT0308437.1"/>
    </source>
</evidence>
<evidence type="ECO:0000313" key="3">
    <source>
        <dbReference type="Proteomes" id="UP001183388"/>
    </source>
</evidence>
<protein>
    <submittedName>
        <fullName evidence="2">DUF5994 family protein</fullName>
    </submittedName>
</protein>
<dbReference type="EMBL" id="JAVREN010000022">
    <property type="protein sequence ID" value="MDT0308437.1"/>
    <property type="molecule type" value="Genomic_DNA"/>
</dbReference>
<reference evidence="3" key="1">
    <citation type="submission" date="2023-07" db="EMBL/GenBank/DDBJ databases">
        <title>30 novel species of actinomycetes from the DSMZ collection.</title>
        <authorList>
            <person name="Nouioui I."/>
        </authorList>
    </citation>
    <scope>NUCLEOTIDE SEQUENCE [LARGE SCALE GENOMIC DNA]</scope>
    <source>
        <strain evidence="3">DSM 44917</strain>
    </source>
</reference>
<proteinExistence type="predicted"/>